<feature type="non-terminal residue" evidence="2">
    <location>
        <position position="1"/>
    </location>
</feature>
<dbReference type="EMBL" id="GEDV01000730">
    <property type="protein sequence ID" value="JAP87827.1"/>
    <property type="molecule type" value="Transcribed_RNA"/>
</dbReference>
<name>A0A131Z955_RHIAP</name>
<proteinExistence type="predicted"/>
<feature type="signal peptide" evidence="1">
    <location>
        <begin position="1"/>
        <end position="25"/>
    </location>
</feature>
<evidence type="ECO:0000313" key="2">
    <source>
        <dbReference type="EMBL" id="JAP87827.1"/>
    </source>
</evidence>
<protein>
    <submittedName>
        <fullName evidence="2">Uncharacterized protein</fullName>
    </submittedName>
</protein>
<feature type="chain" id="PRO_5007287029" evidence="1">
    <location>
        <begin position="26"/>
        <end position="150"/>
    </location>
</feature>
<evidence type="ECO:0000256" key="1">
    <source>
        <dbReference type="SAM" id="SignalP"/>
    </source>
</evidence>
<dbReference type="AlphaFoldDB" id="A0A131Z955"/>
<reference evidence="2" key="1">
    <citation type="journal article" date="2016" name="Ticks Tick Borne Dis.">
        <title>De novo assembly and annotation of the salivary gland transcriptome of Rhipicephalus appendiculatus male and female ticks during blood feeding.</title>
        <authorList>
            <person name="de Castro M.H."/>
            <person name="de Klerk D."/>
            <person name="Pienaar R."/>
            <person name="Latif A.A."/>
            <person name="Rees D.J."/>
            <person name="Mans B.J."/>
        </authorList>
    </citation>
    <scope>NUCLEOTIDE SEQUENCE</scope>
    <source>
        <tissue evidence="2">Salivary glands</tissue>
    </source>
</reference>
<sequence length="150" mass="18252">DVTHWQAAVFTQLVCRLLVPTWTRATRNRRRKKDDAWNRRRLHRSPLCPMARYLARGRPPTTSNMGVLNVSLCRLRYSRVRESPKSLCISKHRRAWTTTNRCRLNTRSSKKWWLTRPVRQLLWPDRSPTRIRWTTTPRITLYSRLRWYRP</sequence>
<organism evidence="2">
    <name type="scientific">Rhipicephalus appendiculatus</name>
    <name type="common">Brown ear tick</name>
    <dbReference type="NCBI Taxonomy" id="34631"/>
    <lineage>
        <taxon>Eukaryota</taxon>
        <taxon>Metazoa</taxon>
        <taxon>Ecdysozoa</taxon>
        <taxon>Arthropoda</taxon>
        <taxon>Chelicerata</taxon>
        <taxon>Arachnida</taxon>
        <taxon>Acari</taxon>
        <taxon>Parasitiformes</taxon>
        <taxon>Ixodida</taxon>
        <taxon>Ixodoidea</taxon>
        <taxon>Ixodidae</taxon>
        <taxon>Rhipicephalinae</taxon>
        <taxon>Rhipicephalus</taxon>
        <taxon>Rhipicephalus</taxon>
    </lineage>
</organism>
<accession>A0A131Z955</accession>
<keyword evidence="1" id="KW-0732">Signal</keyword>